<evidence type="ECO:0000313" key="6">
    <source>
        <dbReference type="Proteomes" id="UP000532373"/>
    </source>
</evidence>
<dbReference type="Gene3D" id="2.40.50.100">
    <property type="match status" value="1"/>
</dbReference>
<feature type="signal peptide" evidence="3">
    <location>
        <begin position="1"/>
        <end position="18"/>
    </location>
</feature>
<dbReference type="Gene3D" id="1.10.287.470">
    <property type="entry name" value="Helix hairpin bin"/>
    <property type="match status" value="1"/>
</dbReference>
<comment type="caution">
    <text evidence="5">The sequence shown here is derived from an EMBL/GenBank/DDBJ whole genome shotgun (WGS) entry which is preliminary data.</text>
</comment>
<gene>
    <name evidence="5" type="ORF">HNQ96_005666</name>
</gene>
<feature type="domain" description="Multidrug resistance protein MdtA-like barrel-sandwich hybrid" evidence="4">
    <location>
        <begin position="46"/>
        <end position="178"/>
    </location>
</feature>
<dbReference type="RefSeq" id="WP_184773428.1">
    <property type="nucleotide sequence ID" value="NZ_JACHGI010000019.1"/>
</dbReference>
<dbReference type="PANTHER" id="PTHR30469">
    <property type="entry name" value="MULTIDRUG RESISTANCE PROTEIN MDTA"/>
    <property type="match status" value="1"/>
</dbReference>
<feature type="chain" id="PRO_5034019714" evidence="3">
    <location>
        <begin position="19"/>
        <end position="320"/>
    </location>
</feature>
<keyword evidence="2" id="KW-0175">Coiled coil</keyword>
<dbReference type="AlphaFoldDB" id="A0A8E1WJP9"/>
<evidence type="ECO:0000256" key="2">
    <source>
        <dbReference type="SAM" id="Coils"/>
    </source>
</evidence>
<comment type="similarity">
    <text evidence="1">Belongs to the membrane fusion protein (MFP) (TC 8.A.1) family.</text>
</comment>
<keyword evidence="3" id="KW-0732">Signal</keyword>
<dbReference type="SUPFAM" id="SSF111369">
    <property type="entry name" value="HlyD-like secretion proteins"/>
    <property type="match status" value="1"/>
</dbReference>
<dbReference type="Pfam" id="PF25917">
    <property type="entry name" value="BSH_RND"/>
    <property type="match status" value="1"/>
</dbReference>
<dbReference type="PANTHER" id="PTHR30469:SF15">
    <property type="entry name" value="HLYD FAMILY OF SECRETION PROTEINS"/>
    <property type="match status" value="1"/>
</dbReference>
<protein>
    <submittedName>
        <fullName evidence="5">RND family efflux transporter MFP subunit</fullName>
    </submittedName>
</protein>
<dbReference type="Proteomes" id="UP000532373">
    <property type="component" value="Unassembled WGS sequence"/>
</dbReference>
<accession>A0A8E1WJP9</accession>
<sequence>MHTFLLVAGLLACGPALAGTLTLAPTPVIEWKAVYGRVEARDTIPARARIGGVIVELNVSEGDNIKAGQKIATVRDDKIAFQIAAIDAQLRALEAQLVTARSELARGQTLVERGVMTAQRLDQLRTDADVTQNQLAASEAQRSVIVQQGAEGEVFAPGDGRVLTVPVTRGAVIMAGEVVATIGGGGVFLRLAMPERHAPLLKEGASIRINTNGADSTGRLAKIYPQIENGRVLADVEVEKLETAFIGARVLVEVPVGERSALLVPAASLEARSGIDFIRVMVGDVEIDRAIVLGERIAGSDGDYVEVLTGLSVGDVVITP</sequence>
<name>A0A8E1WJP9_9HYPH</name>
<dbReference type="InterPro" id="IPR058625">
    <property type="entry name" value="MdtA-like_BSH"/>
</dbReference>
<dbReference type="GO" id="GO:1990281">
    <property type="term" value="C:efflux pump complex"/>
    <property type="evidence" value="ECO:0007669"/>
    <property type="project" value="TreeGrafter"/>
</dbReference>
<dbReference type="EMBL" id="JACHGI010000019">
    <property type="protein sequence ID" value="MBB6469772.1"/>
    <property type="molecule type" value="Genomic_DNA"/>
</dbReference>
<organism evidence="5 6">
    <name type="scientific">Aminobacter carboxidus</name>
    <dbReference type="NCBI Taxonomy" id="376165"/>
    <lineage>
        <taxon>Bacteria</taxon>
        <taxon>Pseudomonadati</taxon>
        <taxon>Pseudomonadota</taxon>
        <taxon>Alphaproteobacteria</taxon>
        <taxon>Hyphomicrobiales</taxon>
        <taxon>Phyllobacteriaceae</taxon>
        <taxon>Aminobacter</taxon>
    </lineage>
</organism>
<dbReference type="GO" id="GO:0015562">
    <property type="term" value="F:efflux transmembrane transporter activity"/>
    <property type="evidence" value="ECO:0007669"/>
    <property type="project" value="TreeGrafter"/>
</dbReference>
<feature type="coiled-coil region" evidence="2">
    <location>
        <begin position="83"/>
        <end position="141"/>
    </location>
</feature>
<dbReference type="NCBIfam" id="TIGR01730">
    <property type="entry name" value="RND_mfp"/>
    <property type="match status" value="1"/>
</dbReference>
<evidence type="ECO:0000313" key="5">
    <source>
        <dbReference type="EMBL" id="MBB6469772.1"/>
    </source>
</evidence>
<reference evidence="5 6" key="1">
    <citation type="submission" date="2020-08" db="EMBL/GenBank/DDBJ databases">
        <title>Genomic Encyclopedia of Type Strains, Phase IV (KMG-IV): sequencing the most valuable type-strain genomes for metagenomic binning, comparative biology and taxonomic classification.</title>
        <authorList>
            <person name="Goeker M."/>
        </authorList>
    </citation>
    <scope>NUCLEOTIDE SEQUENCE [LARGE SCALE GENOMIC DNA]</scope>
    <source>
        <strain evidence="5 6">DSM 17454</strain>
    </source>
</reference>
<proteinExistence type="inferred from homology"/>
<dbReference type="InterPro" id="IPR006143">
    <property type="entry name" value="RND_pump_MFP"/>
</dbReference>
<evidence type="ECO:0000256" key="1">
    <source>
        <dbReference type="ARBA" id="ARBA00009477"/>
    </source>
</evidence>
<evidence type="ECO:0000259" key="4">
    <source>
        <dbReference type="Pfam" id="PF25917"/>
    </source>
</evidence>
<dbReference type="Gene3D" id="2.40.420.20">
    <property type="match status" value="1"/>
</dbReference>
<evidence type="ECO:0000256" key="3">
    <source>
        <dbReference type="SAM" id="SignalP"/>
    </source>
</evidence>